<dbReference type="InterPro" id="IPR026579">
    <property type="entry name" value="FtsQ"/>
</dbReference>
<feature type="domain" description="POTRA" evidence="10">
    <location>
        <begin position="82"/>
        <end position="151"/>
    </location>
</feature>
<dbReference type="Pfam" id="PF08478">
    <property type="entry name" value="POTRA_1"/>
    <property type="match status" value="1"/>
</dbReference>
<dbReference type="Gene3D" id="3.10.20.310">
    <property type="entry name" value="membrane protein fhac"/>
    <property type="match status" value="1"/>
</dbReference>
<feature type="compositionally biased region" description="Low complexity" evidence="9">
    <location>
        <begin position="1"/>
        <end position="16"/>
    </location>
</feature>
<reference evidence="11 12" key="1">
    <citation type="submission" date="2023-05" db="EMBL/GenBank/DDBJ databases">
        <title>Streptantibioticus silvisoli sp. nov., acidotolerant actinomycetes 1 from pine litter.</title>
        <authorList>
            <person name="Swiecimska M."/>
            <person name="Golinska P."/>
            <person name="Sangal V."/>
            <person name="Wachnowicz B."/>
            <person name="Goodfellow M."/>
        </authorList>
    </citation>
    <scope>NUCLEOTIDE SEQUENCE [LARGE SCALE GENOMIC DNA]</scope>
    <source>
        <strain evidence="11 12">DSM 42109</strain>
    </source>
</reference>
<sequence>MIKAARATRASEAGARVKSADRGRREGGAGPRPPADPGGPSRPARSRLRPRLPRRRTLVILLVLAVLLGGFGVWSLYGSSWLRVERVTVSGNRVLKEGEVTRAASVPVGAPLITVDKGAAQRRLRAALPRIRDVQAVRSWPHEIILKVTERRAELAMESAGKYVEVDEDGVRFATVGKRPKKVPLLVMEPERGESLRHFGAARLRREAARAAAALPDSVHRDTRTVRVSSFDDITMELTGDRTVRWGSSERGAAKATSLKALMKATRHATHFDVTVPSAPAASAS</sequence>
<comment type="similarity">
    <text evidence="8">Belongs to the FtsQ/DivIB family. FtsQ subfamily.</text>
</comment>
<comment type="caution">
    <text evidence="11">The sequence shown here is derived from an EMBL/GenBank/DDBJ whole genome shotgun (WGS) entry which is preliminary data.</text>
</comment>
<keyword evidence="6 8" id="KW-0472">Membrane</keyword>
<keyword evidence="4 8" id="KW-0812">Transmembrane</keyword>
<keyword evidence="12" id="KW-1185">Reference proteome</keyword>
<name>A0ABT7A1Y7_9ACTN</name>
<evidence type="ECO:0000256" key="7">
    <source>
        <dbReference type="ARBA" id="ARBA00023306"/>
    </source>
</evidence>
<accession>A0ABT7A1Y7</accession>
<evidence type="ECO:0000256" key="3">
    <source>
        <dbReference type="ARBA" id="ARBA00022618"/>
    </source>
</evidence>
<dbReference type="Proteomes" id="UP001214441">
    <property type="component" value="Unassembled WGS sequence"/>
</dbReference>
<protein>
    <recommendedName>
        <fullName evidence="8">Cell division protein FtsQ</fullName>
    </recommendedName>
</protein>
<evidence type="ECO:0000259" key="10">
    <source>
        <dbReference type="PROSITE" id="PS51779"/>
    </source>
</evidence>
<dbReference type="HAMAP" id="MF_00911">
    <property type="entry name" value="FtsQ_subfam"/>
    <property type="match status" value="1"/>
</dbReference>
<evidence type="ECO:0000256" key="1">
    <source>
        <dbReference type="ARBA" id="ARBA00004370"/>
    </source>
</evidence>
<dbReference type="InterPro" id="IPR034746">
    <property type="entry name" value="POTRA"/>
</dbReference>
<proteinExistence type="inferred from homology"/>
<evidence type="ECO:0000256" key="5">
    <source>
        <dbReference type="ARBA" id="ARBA00022989"/>
    </source>
</evidence>
<evidence type="ECO:0000313" key="12">
    <source>
        <dbReference type="Proteomes" id="UP001214441"/>
    </source>
</evidence>
<organism evidence="11 12">
    <name type="scientific">Streptomyces iconiensis</name>
    <dbReference type="NCBI Taxonomy" id="1384038"/>
    <lineage>
        <taxon>Bacteria</taxon>
        <taxon>Bacillati</taxon>
        <taxon>Actinomycetota</taxon>
        <taxon>Actinomycetes</taxon>
        <taxon>Kitasatosporales</taxon>
        <taxon>Streptomycetaceae</taxon>
        <taxon>Streptomyces</taxon>
    </lineage>
</organism>
<dbReference type="PANTHER" id="PTHR37820">
    <property type="entry name" value="CELL DIVISION PROTEIN DIVIB"/>
    <property type="match status" value="1"/>
</dbReference>
<keyword evidence="7 8" id="KW-0131">Cell cycle</keyword>
<dbReference type="InterPro" id="IPR050487">
    <property type="entry name" value="FtsQ_DivIB"/>
</dbReference>
<feature type="transmembrane region" description="Helical" evidence="8">
    <location>
        <begin position="57"/>
        <end position="77"/>
    </location>
</feature>
<dbReference type="InterPro" id="IPR013685">
    <property type="entry name" value="POTRA_FtsQ_type"/>
</dbReference>
<gene>
    <name evidence="8" type="primary">ftsQ</name>
    <name evidence="11" type="ORF">NMN56_025855</name>
</gene>
<comment type="function">
    <text evidence="8">Essential cell division protein.</text>
</comment>
<dbReference type="EMBL" id="JANCPR020000028">
    <property type="protein sequence ID" value="MDJ1135329.1"/>
    <property type="molecule type" value="Genomic_DNA"/>
</dbReference>
<dbReference type="PANTHER" id="PTHR37820:SF1">
    <property type="entry name" value="CELL DIVISION PROTEIN FTSQ"/>
    <property type="match status" value="1"/>
</dbReference>
<comment type="subcellular location">
    <subcellularLocation>
        <location evidence="8">Cell membrane</location>
        <topology evidence="8">Single-pass type II membrane protein</topology>
    </subcellularLocation>
    <subcellularLocation>
        <location evidence="1">Membrane</location>
    </subcellularLocation>
    <text evidence="8">Localizes to the division septum.</text>
</comment>
<dbReference type="RefSeq" id="WP_274041777.1">
    <property type="nucleotide sequence ID" value="NZ_JANCPR020000028.1"/>
</dbReference>
<keyword evidence="3 8" id="KW-0132">Cell division</keyword>
<keyword evidence="2 8" id="KW-1003">Cell membrane</keyword>
<evidence type="ECO:0000256" key="4">
    <source>
        <dbReference type="ARBA" id="ARBA00022692"/>
    </source>
</evidence>
<evidence type="ECO:0000256" key="9">
    <source>
        <dbReference type="SAM" id="MobiDB-lite"/>
    </source>
</evidence>
<evidence type="ECO:0000256" key="2">
    <source>
        <dbReference type="ARBA" id="ARBA00022475"/>
    </source>
</evidence>
<evidence type="ECO:0000256" key="6">
    <source>
        <dbReference type="ARBA" id="ARBA00023136"/>
    </source>
</evidence>
<dbReference type="PROSITE" id="PS51779">
    <property type="entry name" value="POTRA"/>
    <property type="match status" value="1"/>
</dbReference>
<feature type="compositionally biased region" description="Basic and acidic residues" evidence="9">
    <location>
        <begin position="18"/>
        <end position="27"/>
    </location>
</feature>
<evidence type="ECO:0000313" key="11">
    <source>
        <dbReference type="EMBL" id="MDJ1135329.1"/>
    </source>
</evidence>
<feature type="region of interest" description="Disordered" evidence="9">
    <location>
        <begin position="1"/>
        <end position="49"/>
    </location>
</feature>
<evidence type="ECO:0000256" key="8">
    <source>
        <dbReference type="HAMAP-Rule" id="MF_00911"/>
    </source>
</evidence>
<keyword evidence="5 8" id="KW-1133">Transmembrane helix</keyword>